<protein>
    <submittedName>
        <fullName evidence="1">Uncharacterized protein</fullName>
    </submittedName>
</protein>
<reference evidence="1 2" key="1">
    <citation type="submission" date="2020-10" db="EMBL/GenBank/DDBJ databases">
        <title>Investigation of anaerobic biodegradation of phenanthrene by a sulfate-dependent Geobacter anodireducens strain PheS2.</title>
        <authorList>
            <person name="Zhang Z."/>
        </authorList>
    </citation>
    <scope>NUCLEOTIDE SEQUENCE [LARGE SCALE GENOMIC DNA]</scope>
    <source>
        <strain evidence="1 2">PheS2</strain>
    </source>
</reference>
<dbReference type="EMBL" id="JADBFD010000019">
    <property type="protein sequence ID" value="MBE2888977.1"/>
    <property type="molecule type" value="Genomic_DNA"/>
</dbReference>
<keyword evidence="2" id="KW-1185">Reference proteome</keyword>
<gene>
    <name evidence="1" type="ORF">IIE05_13490</name>
</gene>
<dbReference type="RefSeq" id="WP_192905795.1">
    <property type="nucleotide sequence ID" value="NZ_JADBFD010000019.1"/>
</dbReference>
<comment type="caution">
    <text evidence="1">The sequence shown here is derived from an EMBL/GenBank/DDBJ whole genome shotgun (WGS) entry which is preliminary data.</text>
</comment>
<dbReference type="Proteomes" id="UP000618926">
    <property type="component" value="Unassembled WGS sequence"/>
</dbReference>
<sequence length="90" mass="10254">MGVHESYEQIKNDRAAAFHGRRYYYNTPGDGRRIIGVTKGLGGDYIVAWIRDNGARRAVRSQKLPADPNPDRLQWKLDVWATGRDLEEAP</sequence>
<proteinExistence type="predicted"/>
<evidence type="ECO:0000313" key="1">
    <source>
        <dbReference type="EMBL" id="MBE2888977.1"/>
    </source>
</evidence>
<organism evidence="1 2">
    <name type="scientific">Geobacter anodireducens</name>
    <dbReference type="NCBI Taxonomy" id="1340425"/>
    <lineage>
        <taxon>Bacteria</taxon>
        <taxon>Pseudomonadati</taxon>
        <taxon>Thermodesulfobacteriota</taxon>
        <taxon>Desulfuromonadia</taxon>
        <taxon>Geobacterales</taxon>
        <taxon>Geobacteraceae</taxon>
        <taxon>Geobacter</taxon>
    </lineage>
</organism>
<accession>A0ABR9NXI5</accession>
<evidence type="ECO:0000313" key="2">
    <source>
        <dbReference type="Proteomes" id="UP000618926"/>
    </source>
</evidence>
<name>A0ABR9NXI5_9BACT</name>